<comment type="caution">
    <text evidence="1">The sequence shown here is derived from an EMBL/GenBank/DDBJ whole genome shotgun (WGS) entry which is preliminary data.</text>
</comment>
<name>A0A8H3B189_9AGAM</name>
<dbReference type="EMBL" id="CAJMWR010002484">
    <property type="protein sequence ID" value="CAE6445544.1"/>
    <property type="molecule type" value="Genomic_DNA"/>
</dbReference>
<gene>
    <name evidence="1" type="ORF">RDB_LOCUS84053</name>
</gene>
<protein>
    <submittedName>
        <fullName evidence="1">Uncharacterized protein</fullName>
    </submittedName>
</protein>
<dbReference type="AlphaFoldDB" id="A0A8H3B189"/>
<proteinExistence type="predicted"/>
<sequence length="95" mass="10587">MSSQQAQSPTSSAAKPADYVYFERSTAGFSKDALPKATMAKLKLEHFYKVAVESAIERNTRRVELEQRLQGDAVMTEDRKVHAQNLALKTSGQLK</sequence>
<dbReference type="Proteomes" id="UP000663840">
    <property type="component" value="Unassembled WGS sequence"/>
</dbReference>
<reference evidence="1" key="1">
    <citation type="submission" date="2021-01" db="EMBL/GenBank/DDBJ databases">
        <authorList>
            <person name="Kaushik A."/>
        </authorList>
    </citation>
    <scope>NUCLEOTIDE SEQUENCE</scope>
    <source>
        <strain evidence="1">AG1-1A</strain>
    </source>
</reference>
<accession>A0A8H3B189</accession>
<evidence type="ECO:0000313" key="1">
    <source>
        <dbReference type="EMBL" id="CAE6445544.1"/>
    </source>
</evidence>
<organism evidence="1 2">
    <name type="scientific">Rhizoctonia solani</name>
    <dbReference type="NCBI Taxonomy" id="456999"/>
    <lineage>
        <taxon>Eukaryota</taxon>
        <taxon>Fungi</taxon>
        <taxon>Dikarya</taxon>
        <taxon>Basidiomycota</taxon>
        <taxon>Agaricomycotina</taxon>
        <taxon>Agaricomycetes</taxon>
        <taxon>Cantharellales</taxon>
        <taxon>Ceratobasidiaceae</taxon>
        <taxon>Rhizoctonia</taxon>
    </lineage>
</organism>
<evidence type="ECO:0000313" key="2">
    <source>
        <dbReference type="Proteomes" id="UP000663840"/>
    </source>
</evidence>